<evidence type="ECO:0000256" key="2">
    <source>
        <dbReference type="SAM" id="MobiDB-lite"/>
    </source>
</evidence>
<feature type="compositionally biased region" description="Polar residues" evidence="2">
    <location>
        <begin position="261"/>
        <end position="275"/>
    </location>
</feature>
<feature type="coiled-coil region" evidence="1">
    <location>
        <begin position="336"/>
        <end position="403"/>
    </location>
</feature>
<feature type="region of interest" description="Disordered" evidence="2">
    <location>
        <begin position="210"/>
        <end position="275"/>
    </location>
</feature>
<evidence type="ECO:0000313" key="3">
    <source>
        <dbReference type="EMBL" id="KAF1915650.1"/>
    </source>
</evidence>
<dbReference type="EMBL" id="ML979136">
    <property type="protein sequence ID" value="KAF1915650.1"/>
    <property type="molecule type" value="Genomic_DNA"/>
</dbReference>
<dbReference type="AlphaFoldDB" id="A0A6A5QLC6"/>
<accession>A0A6A5QLC6</accession>
<keyword evidence="4" id="KW-1185">Reference proteome</keyword>
<gene>
    <name evidence="3" type="ORF">BDU57DRAFT_577441</name>
</gene>
<evidence type="ECO:0000313" key="4">
    <source>
        <dbReference type="Proteomes" id="UP000800096"/>
    </source>
</evidence>
<name>A0A6A5QLC6_AMPQU</name>
<dbReference type="Proteomes" id="UP000800096">
    <property type="component" value="Unassembled WGS sequence"/>
</dbReference>
<reference evidence="3" key="1">
    <citation type="journal article" date="2020" name="Stud. Mycol.">
        <title>101 Dothideomycetes genomes: a test case for predicting lifestyles and emergence of pathogens.</title>
        <authorList>
            <person name="Haridas S."/>
            <person name="Albert R."/>
            <person name="Binder M."/>
            <person name="Bloem J."/>
            <person name="Labutti K."/>
            <person name="Salamov A."/>
            <person name="Andreopoulos B."/>
            <person name="Baker S."/>
            <person name="Barry K."/>
            <person name="Bills G."/>
            <person name="Bluhm B."/>
            <person name="Cannon C."/>
            <person name="Castanera R."/>
            <person name="Culley D."/>
            <person name="Daum C."/>
            <person name="Ezra D."/>
            <person name="Gonzalez J."/>
            <person name="Henrissat B."/>
            <person name="Kuo A."/>
            <person name="Liang C."/>
            <person name="Lipzen A."/>
            <person name="Lutzoni F."/>
            <person name="Magnuson J."/>
            <person name="Mondo S."/>
            <person name="Nolan M."/>
            <person name="Ohm R."/>
            <person name="Pangilinan J."/>
            <person name="Park H.-J."/>
            <person name="Ramirez L."/>
            <person name="Alfaro M."/>
            <person name="Sun H."/>
            <person name="Tritt A."/>
            <person name="Yoshinaga Y."/>
            <person name="Zwiers L.-H."/>
            <person name="Turgeon B."/>
            <person name="Goodwin S."/>
            <person name="Spatafora J."/>
            <person name="Crous P."/>
            <person name="Grigoriev I."/>
        </authorList>
    </citation>
    <scope>NUCLEOTIDE SEQUENCE</scope>
    <source>
        <strain evidence="3">HMLAC05119</strain>
    </source>
</reference>
<protein>
    <submittedName>
        <fullName evidence="3">Uncharacterized protein</fullName>
    </submittedName>
</protein>
<feature type="region of interest" description="Disordered" evidence="2">
    <location>
        <begin position="21"/>
        <end position="40"/>
    </location>
</feature>
<feature type="compositionally biased region" description="Polar residues" evidence="2">
    <location>
        <begin position="242"/>
        <end position="254"/>
    </location>
</feature>
<dbReference type="OrthoDB" id="10533293at2759"/>
<sequence>MSDPSRKQSKAVRLVLRLPGTSKSIPTNTPPVTMDSTAPLISQSTSPMTILEMLKKILDEDEPLSENLPDNLVHEIDVKDTPAQHGSQRIRFGRIEKSSGANTEIYAYMSTSSRQRDIPEIHFYSRQPYGSLKRCRLEDVIMKGELDDELLALKGASSPAILVLLQCLFIFEGIALPLESAISARFIFDARNICYRFKNYREKQMNDHARRHKHSHDEAITSLGGAPSTPAPQPDEGIDAGNTETMTNPLATTTARKRSHSSVCNQSSMVDGNSNGMRQAMSSASLDPHYEYAKFTSLHEQKCNSKTEISDVNDSVARLLRGQHDQETKALVAAHKAETKQALEALKEKQDAELQAQTKRHASEAAVQWQEPAEGNTGFFEKLSALTEEKNAKVEYLAQLEAKIELQRKVLQSLPNVWEAIEGEIEGNIRKRMRIQVGEEDAANGEE</sequence>
<keyword evidence="1" id="KW-0175">Coiled coil</keyword>
<evidence type="ECO:0000256" key="1">
    <source>
        <dbReference type="SAM" id="Coils"/>
    </source>
</evidence>
<organism evidence="3 4">
    <name type="scientific">Ampelomyces quisqualis</name>
    <name type="common">Powdery mildew agent</name>
    <dbReference type="NCBI Taxonomy" id="50730"/>
    <lineage>
        <taxon>Eukaryota</taxon>
        <taxon>Fungi</taxon>
        <taxon>Dikarya</taxon>
        <taxon>Ascomycota</taxon>
        <taxon>Pezizomycotina</taxon>
        <taxon>Dothideomycetes</taxon>
        <taxon>Pleosporomycetidae</taxon>
        <taxon>Pleosporales</taxon>
        <taxon>Pleosporineae</taxon>
        <taxon>Phaeosphaeriaceae</taxon>
        <taxon>Ampelomyces</taxon>
    </lineage>
</organism>
<proteinExistence type="predicted"/>